<organism evidence="2 3">
    <name type="scientific">Candidatus Scatomonas pullistercoris</name>
    <dbReference type="NCBI Taxonomy" id="2840920"/>
    <lineage>
        <taxon>Bacteria</taxon>
        <taxon>Bacillati</taxon>
        <taxon>Bacillota</taxon>
        <taxon>Clostridia</taxon>
        <taxon>Lachnospirales</taxon>
        <taxon>Lachnospiraceae</taxon>
        <taxon>Lachnospiraceae incertae sedis</taxon>
        <taxon>Candidatus Scatomonas</taxon>
    </lineage>
</organism>
<gene>
    <name evidence="2" type="ORF">IAB71_02435</name>
</gene>
<feature type="domain" description="DZANK-type" evidence="1">
    <location>
        <begin position="150"/>
        <end position="193"/>
    </location>
</feature>
<comment type="caution">
    <text evidence="2">The sequence shown here is derived from an EMBL/GenBank/DDBJ whole genome shotgun (WGS) entry which is preliminary data.</text>
</comment>
<dbReference type="InterPro" id="IPR025874">
    <property type="entry name" value="DZR"/>
</dbReference>
<dbReference type="EMBL" id="DVOO01000009">
    <property type="protein sequence ID" value="HIV24638.1"/>
    <property type="molecule type" value="Genomic_DNA"/>
</dbReference>
<evidence type="ECO:0000313" key="3">
    <source>
        <dbReference type="Proteomes" id="UP000824169"/>
    </source>
</evidence>
<evidence type="ECO:0000259" key="1">
    <source>
        <dbReference type="Pfam" id="PF12773"/>
    </source>
</evidence>
<reference evidence="2" key="1">
    <citation type="submission" date="2020-10" db="EMBL/GenBank/DDBJ databases">
        <authorList>
            <person name="Gilroy R."/>
        </authorList>
    </citation>
    <scope>NUCLEOTIDE SEQUENCE</scope>
    <source>
        <strain evidence="2">CHK188-20938</strain>
    </source>
</reference>
<dbReference type="AlphaFoldDB" id="A0A9D1P2W5"/>
<evidence type="ECO:0000313" key="2">
    <source>
        <dbReference type="EMBL" id="HIV24638.1"/>
    </source>
</evidence>
<dbReference type="Proteomes" id="UP000824169">
    <property type="component" value="Unassembled WGS sequence"/>
</dbReference>
<sequence>MASQRTFALVNGMTVEKIGEHLVDWFQMNKNMVAEGGRAQGGGYFVQAKDQEDGWKKISGLTKAIHVQLIKADNNVIVSCDFGKWSDKVGAGALGFFVFAPLAATAAYGAVKQSRLPEEIFAEIEKFIVYGGNSVVVSMGGRLKENEIDCPVCKAKNPKGQKFCKECGAKLGKTCPNCGAEIDNSVKFCPECGGAVEVVHTCVRCGRPLSEGEKFCHFCGAKQENLCPQCGAVVEKGIAFCPACGAKMSGKKLCKNCKAEVQPGEKFCKACGTKVDEE</sequence>
<name>A0A9D1P2W5_9FIRM</name>
<accession>A0A9D1P2W5</accession>
<protein>
    <submittedName>
        <fullName evidence="2">Zinc ribbon domain-containing protein</fullName>
    </submittedName>
</protein>
<dbReference type="Pfam" id="PF12773">
    <property type="entry name" value="DZR"/>
    <property type="match status" value="2"/>
</dbReference>
<feature type="domain" description="DZANK-type" evidence="1">
    <location>
        <begin position="202"/>
        <end position="245"/>
    </location>
</feature>
<reference evidence="2" key="2">
    <citation type="journal article" date="2021" name="PeerJ">
        <title>Extensive microbial diversity within the chicken gut microbiome revealed by metagenomics and culture.</title>
        <authorList>
            <person name="Gilroy R."/>
            <person name="Ravi A."/>
            <person name="Getino M."/>
            <person name="Pursley I."/>
            <person name="Horton D.L."/>
            <person name="Alikhan N.F."/>
            <person name="Baker D."/>
            <person name="Gharbi K."/>
            <person name="Hall N."/>
            <person name="Watson M."/>
            <person name="Adriaenssens E.M."/>
            <person name="Foster-Nyarko E."/>
            <person name="Jarju S."/>
            <person name="Secka A."/>
            <person name="Antonio M."/>
            <person name="Oren A."/>
            <person name="Chaudhuri R.R."/>
            <person name="La Ragione R."/>
            <person name="Hildebrand F."/>
            <person name="Pallen M.J."/>
        </authorList>
    </citation>
    <scope>NUCLEOTIDE SEQUENCE</scope>
    <source>
        <strain evidence="2">CHK188-20938</strain>
    </source>
</reference>
<proteinExistence type="predicted"/>